<dbReference type="InterPro" id="IPR045107">
    <property type="entry name" value="SAC3/GANP/THP3"/>
</dbReference>
<feature type="compositionally biased region" description="Low complexity" evidence="5">
    <location>
        <begin position="130"/>
        <end position="147"/>
    </location>
</feature>
<keyword evidence="8" id="KW-1185">Reference proteome</keyword>
<keyword evidence="3" id="KW-0539">Nucleus</keyword>
<dbReference type="OrthoDB" id="264795at2759"/>
<protein>
    <recommendedName>
        <fullName evidence="6">SAC3/GANP/THP3 conserved domain-containing protein</fullName>
    </recommendedName>
</protein>
<dbReference type="FunFam" id="1.25.40.990:FF:000008">
    <property type="entry name" value="Nuclear mRNA export protein SAC3"/>
    <property type="match status" value="1"/>
</dbReference>
<feature type="domain" description="SAC3/GANP/THP3 conserved" evidence="6">
    <location>
        <begin position="234"/>
        <end position="555"/>
    </location>
</feature>
<feature type="region of interest" description="Disordered" evidence="5">
    <location>
        <begin position="644"/>
        <end position="1127"/>
    </location>
</feature>
<dbReference type="KEGG" id="apuu:APUU_80143A"/>
<feature type="region of interest" description="Disordered" evidence="5">
    <location>
        <begin position="1"/>
        <end position="191"/>
    </location>
</feature>
<feature type="compositionally biased region" description="Low complexity" evidence="5">
    <location>
        <begin position="94"/>
        <end position="104"/>
    </location>
</feature>
<dbReference type="Proteomes" id="UP000654913">
    <property type="component" value="Chromosome 8"/>
</dbReference>
<evidence type="ECO:0000259" key="6">
    <source>
        <dbReference type="Pfam" id="PF03399"/>
    </source>
</evidence>
<feature type="compositionally biased region" description="Low complexity" evidence="5">
    <location>
        <begin position="880"/>
        <end position="889"/>
    </location>
</feature>
<feature type="compositionally biased region" description="Acidic residues" evidence="5">
    <location>
        <begin position="1005"/>
        <end position="1026"/>
    </location>
</feature>
<feature type="compositionally biased region" description="Polar residues" evidence="5">
    <location>
        <begin position="770"/>
        <end position="784"/>
    </location>
</feature>
<dbReference type="GO" id="GO:0005635">
    <property type="term" value="C:nuclear envelope"/>
    <property type="evidence" value="ECO:0007669"/>
    <property type="project" value="UniProtKB-SubCell"/>
</dbReference>
<keyword evidence="2" id="KW-0597">Phosphoprotein</keyword>
<sequence length="1239" mass="134715">MASSANPFAALHQTDGAASSTARGRGGPFRGATSFQPRGASAFQPRGGNSNAPRDPNSRGRGRGRGAPAARAGRGNARGAGAASNTWRANKPEQQTASTQSTSSPFGQLKQTQPSASLATAPIPQQQQKPTFSGFGRGSPSPFGAPSTRGDTSLNAKRDPRKQPAPQPTNGATGDHVPVEDTSATGNYNDRYEQLKIDRARQREQAIKAGQMADPNQPISLNKAITPVGTCTSMCPEFERVERIVQKMVDKSEKYLHPSTNTLQNMEAKMLKRFRRSAAGYDEQLPSDIRTPGTLLQSMNYLTRHVIGGPETLGIIHKFVWDRTRSIRNDFSVQQVTQGEDVKVAVTCLERIARFHIMSLHLLSSPANEEPFDRHQEREQLNNTMLSLMYYYDDNRGRISFPNEDEFRAYYILFSIHDQRPDLEARVQKWPPELRNAPRVRVALELFAAAQNTWEYQGTLDAKRPNAIAQGFYSRFFNLVNSPGVSYLMACVAEIYFNHMRQTAIRSIWKAYCRYPSSQQHKNEEWTVDELTNILCFDDDDQTIQFCEEQDLELAENANGELYLNWGSRPVDSVAFQPSSDHSFSEEYVESKRAGRNLVSIVLGLNVKEAATLGMIDRSLLSERDSSLAPIGQMALDNDDSLFVSEDDNEVSPTGIFQPSEGPAGATREQPPTSGSASAFGSISEPTAASAQKPTSGLFFPKPNESQLPAAPNPFGSLFGVKNSEETAPSPSLNPFAKPFSPFSSSQGTESSQPTVTPPKPASPAQPSSLFSNTGTFAQTSQSEKPPATSAASPFSFPSAAQPPASQTSLSNPFQNVQKPTTSNTPSFGAPSLFDVNPDQPNGSTAGQSSTSIFDTAKPTPPPEASTPLFSFSKPMQPATQEPQTSTPQISPPQPPAQPAQPTTPFSLSSDSEEEKQDTGAIFSTTKTPPFGVFKPPAAKTSTDQPAIFTNGQTSSSTPFPQPASSLSSNEIPAPPMFSKPSVPDKAEATAPSKPFIDGQHDSTEIETPDVEIINEEPALNDDEAEETSRPDDWINHLMETADKRRNTVSTPASRKRVLEQETPPTDNAFKAPKVPKSEQPPRKSMALASMKPLPKLPILEQIESMTARKPAEQKEEPRKPNRVDEDDLLLSAARIAAESLRSGPRILSGGSAPYESWRSSYSPHSSIGSSAAFSRSVSPQQSVMSGYDVSLAPDTDLGLGRSMSRTEQRIRMTGGKGLAYKPLNFTPKKPSWHSPPRK</sequence>
<feature type="compositionally biased region" description="Polar residues" evidence="5">
    <location>
        <begin position="670"/>
        <end position="695"/>
    </location>
</feature>
<organism evidence="7 8">
    <name type="scientific">Aspergillus puulaauensis</name>
    <dbReference type="NCBI Taxonomy" id="1220207"/>
    <lineage>
        <taxon>Eukaryota</taxon>
        <taxon>Fungi</taxon>
        <taxon>Dikarya</taxon>
        <taxon>Ascomycota</taxon>
        <taxon>Pezizomycotina</taxon>
        <taxon>Eurotiomycetes</taxon>
        <taxon>Eurotiomycetidae</taxon>
        <taxon>Eurotiales</taxon>
        <taxon>Aspergillaceae</taxon>
        <taxon>Aspergillus</taxon>
    </lineage>
</organism>
<feature type="compositionally biased region" description="Low complexity" evidence="5">
    <location>
        <begin position="786"/>
        <end position="809"/>
    </location>
</feature>
<dbReference type="AlphaFoldDB" id="A0A7R7XY22"/>
<dbReference type="GeneID" id="64979837"/>
<evidence type="ECO:0000256" key="1">
    <source>
        <dbReference type="ARBA" id="ARBA00004259"/>
    </source>
</evidence>
<dbReference type="RefSeq" id="XP_041562026.1">
    <property type="nucleotide sequence ID" value="XM_041696391.1"/>
</dbReference>
<feature type="compositionally biased region" description="Polar residues" evidence="5">
    <location>
        <begin position="105"/>
        <end position="129"/>
    </location>
</feature>
<feature type="compositionally biased region" description="Pro residues" evidence="5">
    <location>
        <begin position="890"/>
        <end position="899"/>
    </location>
</feature>
<reference evidence="7" key="2">
    <citation type="submission" date="2021-02" db="EMBL/GenBank/DDBJ databases">
        <title>Aspergillus puulaauensis MK2 genome sequence.</title>
        <authorList>
            <person name="Futagami T."/>
            <person name="Mori K."/>
            <person name="Kadooka C."/>
            <person name="Tanaka T."/>
        </authorList>
    </citation>
    <scope>NUCLEOTIDE SEQUENCE</scope>
    <source>
        <strain evidence="7">MK2</strain>
    </source>
</reference>
<feature type="compositionally biased region" description="Polar residues" evidence="5">
    <location>
        <begin position="940"/>
        <end position="971"/>
    </location>
</feature>
<name>A0A7R7XY22_9EURO</name>
<comment type="subcellular location">
    <subcellularLocation>
        <location evidence="1">Nucleus envelope</location>
    </subcellularLocation>
</comment>
<feature type="compositionally biased region" description="Low complexity" evidence="5">
    <location>
        <begin position="66"/>
        <end position="83"/>
    </location>
</feature>
<feature type="compositionally biased region" description="Basic and acidic residues" evidence="5">
    <location>
        <begin position="1027"/>
        <end position="1046"/>
    </location>
</feature>
<accession>A0A7R7XY22</accession>
<evidence type="ECO:0000256" key="2">
    <source>
        <dbReference type="ARBA" id="ARBA00022553"/>
    </source>
</evidence>
<evidence type="ECO:0000313" key="7">
    <source>
        <dbReference type="EMBL" id="BCS29840.1"/>
    </source>
</evidence>
<feature type="compositionally biased region" description="Polar residues" evidence="5">
    <location>
        <begin position="839"/>
        <end position="854"/>
    </location>
</feature>
<comment type="similarity">
    <text evidence="4">Belongs to the SAC3 family.</text>
</comment>
<dbReference type="PANTHER" id="PTHR12436:SF3">
    <property type="entry name" value="GERMINAL-CENTER ASSOCIATED NUCLEAR PROTEIN"/>
    <property type="match status" value="1"/>
</dbReference>
<feature type="region of interest" description="Disordered" evidence="5">
    <location>
        <begin position="1188"/>
        <end position="1239"/>
    </location>
</feature>
<dbReference type="EMBL" id="AP024450">
    <property type="protein sequence ID" value="BCS29840.1"/>
    <property type="molecule type" value="Genomic_DNA"/>
</dbReference>
<reference evidence="7" key="1">
    <citation type="submission" date="2021-01" db="EMBL/GenBank/DDBJ databases">
        <authorList>
            <consortium name="Aspergillus puulaauensis MK2 genome sequencing consortium"/>
            <person name="Kazuki M."/>
            <person name="Futagami T."/>
        </authorList>
    </citation>
    <scope>NUCLEOTIDE SEQUENCE</scope>
    <source>
        <strain evidence="7">MK2</strain>
    </source>
</reference>
<dbReference type="Gene3D" id="1.25.40.990">
    <property type="match status" value="1"/>
</dbReference>
<evidence type="ECO:0000256" key="3">
    <source>
        <dbReference type="ARBA" id="ARBA00023242"/>
    </source>
</evidence>
<proteinExistence type="inferred from homology"/>
<dbReference type="InterPro" id="IPR005062">
    <property type="entry name" value="SAC3/GANP/THP3_conserved"/>
</dbReference>
<dbReference type="GO" id="GO:0070390">
    <property type="term" value="C:transcription export complex 2"/>
    <property type="evidence" value="ECO:0007669"/>
    <property type="project" value="TreeGrafter"/>
</dbReference>
<dbReference type="GO" id="GO:0006406">
    <property type="term" value="P:mRNA export from nucleus"/>
    <property type="evidence" value="ECO:0007669"/>
    <property type="project" value="TreeGrafter"/>
</dbReference>
<feature type="compositionally biased region" description="Polar residues" evidence="5">
    <location>
        <begin position="810"/>
        <end position="827"/>
    </location>
</feature>
<evidence type="ECO:0000256" key="5">
    <source>
        <dbReference type="SAM" id="MobiDB-lite"/>
    </source>
</evidence>
<dbReference type="PANTHER" id="PTHR12436">
    <property type="entry name" value="80 KDA MCM3-ASSOCIATED PROTEIN"/>
    <property type="match status" value="1"/>
</dbReference>
<dbReference type="Pfam" id="PF03399">
    <property type="entry name" value="SAC3_GANP"/>
    <property type="match status" value="1"/>
</dbReference>
<evidence type="ECO:0000256" key="4">
    <source>
        <dbReference type="ARBA" id="ARBA00038443"/>
    </source>
</evidence>
<dbReference type="GO" id="GO:0005737">
    <property type="term" value="C:cytoplasm"/>
    <property type="evidence" value="ECO:0007669"/>
    <property type="project" value="TreeGrafter"/>
</dbReference>
<evidence type="ECO:0000313" key="8">
    <source>
        <dbReference type="Proteomes" id="UP000654913"/>
    </source>
</evidence>
<gene>
    <name evidence="7" type="ORF">APUU_80143A</name>
</gene>
<feature type="compositionally biased region" description="Basic and acidic residues" evidence="5">
    <location>
        <begin position="1110"/>
        <end position="1124"/>
    </location>
</feature>